<dbReference type="Proteomes" id="UP000258613">
    <property type="component" value="Chromosome"/>
</dbReference>
<dbReference type="Pfam" id="PF01944">
    <property type="entry name" value="SpoIIM"/>
    <property type="match status" value="1"/>
</dbReference>
<dbReference type="PANTHER" id="PTHR35337:SF1">
    <property type="entry name" value="SLR1478 PROTEIN"/>
    <property type="match status" value="1"/>
</dbReference>
<evidence type="ECO:0000313" key="5">
    <source>
        <dbReference type="Proteomes" id="UP000258613"/>
    </source>
</evidence>
<dbReference type="GeneID" id="37643990"/>
<dbReference type="Proteomes" id="UP000258707">
    <property type="component" value="Chromosome"/>
</dbReference>
<dbReference type="AlphaFoldDB" id="A0A346PVD4"/>
<organism evidence="4 5">
    <name type="scientific">Natrarchaeobaculum sulfurireducens</name>
    <dbReference type="NCBI Taxonomy" id="2044521"/>
    <lineage>
        <taxon>Archaea</taxon>
        <taxon>Methanobacteriati</taxon>
        <taxon>Methanobacteriota</taxon>
        <taxon>Stenosarchaea group</taxon>
        <taxon>Halobacteria</taxon>
        <taxon>Halobacteriales</taxon>
        <taxon>Natrialbaceae</taxon>
        <taxon>Natrarchaeobaculum</taxon>
    </lineage>
</organism>
<reference evidence="4" key="3">
    <citation type="journal article" date="2019" name="Int. J. Syst. Evol. Microbiol.">
        <title>Natronolimnobius sulfurireducens sp. nov. and Halalkaliarchaeum desulfuricum gen. nov., sp. nov., the first sulfur-respiring alkaliphilic haloarchaea from hypersaline alkaline lakes.</title>
        <authorList>
            <person name="Sorokin D.Y."/>
            <person name="Yakimov M."/>
            <person name="Messina E."/>
            <person name="Merkel A.Y."/>
            <person name="Bale N.J."/>
            <person name="Sinninghe Damste J.S."/>
        </authorList>
    </citation>
    <scope>NUCLEOTIDE SEQUENCE</scope>
    <source>
        <strain evidence="4">AArc-Mg</strain>
        <strain evidence="3">AArc1</strain>
    </source>
</reference>
<reference evidence="5" key="2">
    <citation type="submission" date="2018-02" db="EMBL/GenBank/DDBJ databases">
        <title>Phenotypic and genomic properties of facultatively anaerobic sulfur-reducing natronoarchaea from hypersaline soda lakes.</title>
        <authorList>
            <person name="Sorokin D.Y."/>
            <person name="Kublanov I.V."/>
            <person name="Roman P."/>
            <person name="Sinninghe Damste J.S."/>
            <person name="Golyshin P.N."/>
            <person name="Rojo D."/>
            <person name="Ciordia S."/>
            <person name="Mena M.D.C."/>
            <person name="Ferrer M."/>
            <person name="Messina E."/>
            <person name="Smedile F."/>
            <person name="La Spada G."/>
            <person name="La Cono V."/>
            <person name="Yakimov M.M."/>
        </authorList>
    </citation>
    <scope>NUCLEOTIDE SEQUENCE [LARGE SCALE GENOMIC DNA]</scope>
    <source>
        <strain evidence="5">AArc-Mg</strain>
    </source>
</reference>
<feature type="compositionally biased region" description="Basic and acidic residues" evidence="1">
    <location>
        <begin position="76"/>
        <end position="88"/>
    </location>
</feature>
<proteinExistence type="predicted"/>
<feature type="transmembrane region" description="Helical" evidence="2">
    <location>
        <begin position="285"/>
        <end position="303"/>
    </location>
</feature>
<gene>
    <name evidence="3" type="ORF">AArc1_3447</name>
    <name evidence="4" type="ORF">AArcMg_3505</name>
</gene>
<accession>A0A346PJP5</accession>
<dbReference type="KEGG" id="nag:AArcMg_3505"/>
<feature type="transmembrane region" description="Helical" evidence="2">
    <location>
        <begin position="259"/>
        <end position="279"/>
    </location>
</feature>
<evidence type="ECO:0000313" key="4">
    <source>
        <dbReference type="EMBL" id="AXR83479.1"/>
    </source>
</evidence>
<reference evidence="6" key="1">
    <citation type="submission" date="2017-10" db="EMBL/GenBank/DDBJ databases">
        <title>Phenotypic and genomic properties of facultatively anaerobic sulfur-reducing natronoarchaea from hypersaline soda lakes.</title>
        <authorList>
            <person name="Sorokin D.Y."/>
            <person name="Kublanov I.V."/>
            <person name="Roman P."/>
            <person name="Sinninghe Damste J.S."/>
            <person name="Golyshin P.N."/>
            <person name="Rojo D."/>
            <person name="Ciordia S."/>
            <person name="Mena Md.C."/>
            <person name="Ferrer M."/>
            <person name="Messina E."/>
            <person name="Smedile F."/>
            <person name="La Spada G."/>
            <person name="La Cono V."/>
            <person name="Yakimov M.M."/>
        </authorList>
    </citation>
    <scope>NUCLEOTIDE SEQUENCE [LARGE SCALE GENOMIC DNA]</scope>
    <source>
        <strain evidence="6">AArc1</strain>
    </source>
</reference>
<feature type="transmembrane region" description="Helical" evidence="2">
    <location>
        <begin position="131"/>
        <end position="150"/>
    </location>
</feature>
<dbReference type="PANTHER" id="PTHR35337">
    <property type="entry name" value="SLR1478 PROTEIN"/>
    <property type="match status" value="1"/>
</dbReference>
<dbReference type="RefSeq" id="WP_117365639.1">
    <property type="nucleotide sequence ID" value="NZ_CP024047.1"/>
</dbReference>
<evidence type="ECO:0000313" key="3">
    <source>
        <dbReference type="EMBL" id="AXR79740.1"/>
    </source>
</evidence>
<dbReference type="InterPro" id="IPR002798">
    <property type="entry name" value="SpoIIM-like"/>
</dbReference>
<keyword evidence="2" id="KW-0812">Transmembrane</keyword>
<dbReference type="OrthoDB" id="86288at2157"/>
<keyword evidence="2" id="KW-0472">Membrane</keyword>
<evidence type="ECO:0000256" key="1">
    <source>
        <dbReference type="SAM" id="MobiDB-lite"/>
    </source>
</evidence>
<keyword evidence="5" id="KW-1185">Reference proteome</keyword>
<feature type="compositionally biased region" description="Acidic residues" evidence="1">
    <location>
        <begin position="64"/>
        <end position="75"/>
    </location>
</feature>
<sequence length="366" mass="39069">MNGADDGDRTDDDGSRPPGDRDGSDDAEGGFEFGPDQRPVEDEPHDPSREHESTGNRRIKVDLATDEPASDDDRPDDSSPDRDPDPGRDPFGTGPGPAPNADRNWTALLIALAVVSIGTGAFTYATHDDPAPVAGVMALGLGFGALVVIARASESTILGVLSAGWAEHRRYTWFAVGLFAFGTLLGILLLLAGVNLLELIADLLEEELFPELEDEEFELTATFFITNNTQPFVLSILGALSLGLVTAIIMIFNGIIVGNVSAAVGSLIGVDYIVVGLAPHGIFELPALFIAAGVGFRIIYRFGERLSGARDAFFTKPYVTRTAALVLFAWLLLVLAAFVEAYVTPELLEMLFADRLEGIAEEPPTP</sequence>
<dbReference type="EMBL" id="CP027033">
    <property type="protein sequence ID" value="AXR83479.1"/>
    <property type="molecule type" value="Genomic_DNA"/>
</dbReference>
<feature type="transmembrane region" description="Helical" evidence="2">
    <location>
        <begin position="105"/>
        <end position="125"/>
    </location>
</feature>
<dbReference type="KEGG" id="nan:AArc1_3447"/>
<protein>
    <submittedName>
        <fullName evidence="4">HNH/McrA nuclease domain containing protein</fullName>
    </submittedName>
</protein>
<feature type="region of interest" description="Disordered" evidence="1">
    <location>
        <begin position="1"/>
        <end position="100"/>
    </location>
</feature>
<feature type="transmembrane region" description="Helical" evidence="2">
    <location>
        <begin position="232"/>
        <end position="252"/>
    </location>
</feature>
<evidence type="ECO:0000313" key="6">
    <source>
        <dbReference type="Proteomes" id="UP000258707"/>
    </source>
</evidence>
<accession>A0A346PVD4</accession>
<feature type="compositionally biased region" description="Basic and acidic residues" evidence="1">
    <location>
        <begin position="12"/>
        <end position="24"/>
    </location>
</feature>
<name>A0A346PVD4_9EURY</name>
<feature type="compositionally biased region" description="Basic and acidic residues" evidence="1">
    <location>
        <begin position="38"/>
        <end position="63"/>
    </location>
</feature>
<keyword evidence="2" id="KW-1133">Transmembrane helix</keyword>
<evidence type="ECO:0000256" key="2">
    <source>
        <dbReference type="SAM" id="Phobius"/>
    </source>
</evidence>
<feature type="transmembrane region" description="Helical" evidence="2">
    <location>
        <begin position="324"/>
        <end position="343"/>
    </location>
</feature>
<dbReference type="EMBL" id="CP024047">
    <property type="protein sequence ID" value="AXR79740.1"/>
    <property type="molecule type" value="Genomic_DNA"/>
</dbReference>
<feature type="transmembrane region" description="Helical" evidence="2">
    <location>
        <begin position="171"/>
        <end position="194"/>
    </location>
</feature>